<keyword evidence="1" id="KW-0472">Membrane</keyword>
<accession>A0AAE0T005</accession>
<dbReference type="EMBL" id="JAEAOA010000328">
    <property type="protein sequence ID" value="KAK3601194.1"/>
    <property type="molecule type" value="Genomic_DNA"/>
</dbReference>
<sequence>MDLKICPCICLPSAPALSQQLIAVFGLLKSSISGSFAEMFIWVNFIPVPVLDIVCSNCKTSFLPSQYIQARHNNEPKEAENLCLLVVPYLTFFAITDFCLCFFFRNSYRTLRVHLTFYPSIFKQIYLLQIAVITFVTKIV</sequence>
<name>A0AAE0T005_9BIVA</name>
<keyword evidence="1" id="KW-1133">Transmembrane helix</keyword>
<feature type="transmembrane region" description="Helical" evidence="1">
    <location>
        <begin position="82"/>
        <end position="105"/>
    </location>
</feature>
<evidence type="ECO:0000256" key="1">
    <source>
        <dbReference type="SAM" id="Phobius"/>
    </source>
</evidence>
<comment type="caution">
    <text evidence="2">The sequence shown here is derived from an EMBL/GenBank/DDBJ whole genome shotgun (WGS) entry which is preliminary data.</text>
</comment>
<organism evidence="2 3">
    <name type="scientific">Potamilus streckersoni</name>
    <dbReference type="NCBI Taxonomy" id="2493646"/>
    <lineage>
        <taxon>Eukaryota</taxon>
        <taxon>Metazoa</taxon>
        <taxon>Spiralia</taxon>
        <taxon>Lophotrochozoa</taxon>
        <taxon>Mollusca</taxon>
        <taxon>Bivalvia</taxon>
        <taxon>Autobranchia</taxon>
        <taxon>Heteroconchia</taxon>
        <taxon>Palaeoheterodonta</taxon>
        <taxon>Unionida</taxon>
        <taxon>Unionoidea</taxon>
        <taxon>Unionidae</taxon>
        <taxon>Ambleminae</taxon>
        <taxon>Lampsilini</taxon>
        <taxon>Potamilus</taxon>
    </lineage>
</organism>
<feature type="transmembrane region" description="Helical" evidence="1">
    <location>
        <begin position="117"/>
        <end position="136"/>
    </location>
</feature>
<evidence type="ECO:0000313" key="2">
    <source>
        <dbReference type="EMBL" id="KAK3601194.1"/>
    </source>
</evidence>
<keyword evidence="3" id="KW-1185">Reference proteome</keyword>
<reference evidence="2" key="3">
    <citation type="submission" date="2023-05" db="EMBL/GenBank/DDBJ databases">
        <authorList>
            <person name="Smith C.H."/>
        </authorList>
    </citation>
    <scope>NUCLEOTIDE SEQUENCE</scope>
    <source>
        <strain evidence="2">CHS0354</strain>
        <tissue evidence="2">Mantle</tissue>
    </source>
</reference>
<reference evidence="2" key="2">
    <citation type="journal article" date="2021" name="Genome Biol. Evol.">
        <title>Developing a high-quality reference genome for a parasitic bivalve with doubly uniparental inheritance (Bivalvia: Unionida).</title>
        <authorList>
            <person name="Smith C.H."/>
        </authorList>
    </citation>
    <scope>NUCLEOTIDE SEQUENCE</scope>
    <source>
        <strain evidence="2">CHS0354</strain>
        <tissue evidence="2">Mantle</tissue>
    </source>
</reference>
<reference evidence="2" key="1">
    <citation type="journal article" date="2021" name="Genome Biol. Evol.">
        <title>A High-Quality Reference Genome for a Parasitic Bivalve with Doubly Uniparental Inheritance (Bivalvia: Unionida).</title>
        <authorList>
            <person name="Smith C.H."/>
        </authorList>
    </citation>
    <scope>NUCLEOTIDE SEQUENCE</scope>
    <source>
        <strain evidence="2">CHS0354</strain>
    </source>
</reference>
<proteinExistence type="predicted"/>
<gene>
    <name evidence="2" type="ORF">CHS0354_004394</name>
</gene>
<evidence type="ECO:0000313" key="3">
    <source>
        <dbReference type="Proteomes" id="UP001195483"/>
    </source>
</evidence>
<dbReference type="Proteomes" id="UP001195483">
    <property type="component" value="Unassembled WGS sequence"/>
</dbReference>
<protein>
    <submittedName>
        <fullName evidence="2">Uncharacterized protein</fullName>
    </submittedName>
</protein>
<dbReference type="AlphaFoldDB" id="A0AAE0T005"/>
<keyword evidence="1" id="KW-0812">Transmembrane</keyword>